<dbReference type="EMBL" id="JACIFF010000006">
    <property type="protein sequence ID" value="MBB4079862.1"/>
    <property type="molecule type" value="Genomic_DNA"/>
</dbReference>
<evidence type="ECO:0000313" key="4">
    <source>
        <dbReference type="EMBL" id="MBB4079862.1"/>
    </source>
</evidence>
<sequence>MLSTRGEKKASEPLRPDFALFDRAMENLYAPDKPDGAITLCIAENLLQWEAIRDKLRQIATTQAWPDWIAAYAPLAGHPEFRESVARFVSKHIAGTELKADHFYGSAGATAVIELTAMALGDPGDVAVFPAPAYQAYLPDINSKAGLERYDIRDYAGSFDGPFHPLSVAELDGALSKLGNRFRMLVLTQPDNPTGAIYSSEQLEIIADWCIDHRIHLVVNEIYALSQFSRDAADITNTSAYTSFLPLLERANCPYLHWWYSFSKDFGISGFRVGLLYSRNEDLRGAYTNFNAPHQISTLTQWLLAELLDDDEWVTAFQRNNKALLTEAYTTVTQALDAIDVPYTPARGSLFVWADFSRFLAEVTPEKSEALWRDIFDHTGVLLTAPGGLGQARAGWYRIVYSGVSPEALREAMRRLTTFLTP</sequence>
<comment type="cofactor">
    <cofactor evidence="2">
        <name>pyridoxal 5'-phosphate</name>
        <dbReference type="ChEBI" id="CHEBI:597326"/>
    </cofactor>
</comment>
<dbReference type="Proteomes" id="UP000576209">
    <property type="component" value="Unassembled WGS sequence"/>
</dbReference>
<gene>
    <name evidence="4" type="ORF">GGR28_002489</name>
</gene>
<keyword evidence="2 4" id="KW-0032">Aminotransferase</keyword>
<name>A0A840E810_9BACT</name>
<dbReference type="AlphaFoldDB" id="A0A840E810"/>
<dbReference type="Pfam" id="PF00155">
    <property type="entry name" value="Aminotran_1_2"/>
    <property type="match status" value="1"/>
</dbReference>
<evidence type="ECO:0000256" key="2">
    <source>
        <dbReference type="RuleBase" id="RU000481"/>
    </source>
</evidence>
<protein>
    <recommendedName>
        <fullName evidence="2">Aminotransferase</fullName>
        <ecNumber evidence="2">2.6.1.-</ecNumber>
    </recommendedName>
</protein>
<evidence type="ECO:0000259" key="3">
    <source>
        <dbReference type="Pfam" id="PF00155"/>
    </source>
</evidence>
<keyword evidence="5" id="KW-1185">Reference proteome</keyword>
<dbReference type="InterPro" id="IPR015424">
    <property type="entry name" value="PyrdxlP-dep_Trfase"/>
</dbReference>
<evidence type="ECO:0000313" key="5">
    <source>
        <dbReference type="Proteomes" id="UP000576209"/>
    </source>
</evidence>
<dbReference type="PANTHER" id="PTHR43795:SF39">
    <property type="entry name" value="AMINOTRANSFERASE CLASS I_CLASSII DOMAIN-CONTAINING PROTEIN"/>
    <property type="match status" value="1"/>
</dbReference>
<feature type="domain" description="Aminotransferase class I/classII large" evidence="3">
    <location>
        <begin position="67"/>
        <end position="416"/>
    </location>
</feature>
<dbReference type="PROSITE" id="PS00105">
    <property type="entry name" value="AA_TRANSFER_CLASS_1"/>
    <property type="match status" value="1"/>
</dbReference>
<dbReference type="GO" id="GO:0008483">
    <property type="term" value="F:transaminase activity"/>
    <property type="evidence" value="ECO:0007669"/>
    <property type="project" value="UniProtKB-KW"/>
</dbReference>
<dbReference type="GO" id="GO:0006520">
    <property type="term" value="P:amino acid metabolic process"/>
    <property type="evidence" value="ECO:0007669"/>
    <property type="project" value="TreeGrafter"/>
</dbReference>
<reference evidence="4 5" key="1">
    <citation type="submission" date="2020-08" db="EMBL/GenBank/DDBJ databases">
        <title>Genomic Encyclopedia of Type Strains, Phase IV (KMG-IV): sequencing the most valuable type-strain genomes for metagenomic binning, comparative biology and taxonomic classification.</title>
        <authorList>
            <person name="Goeker M."/>
        </authorList>
    </citation>
    <scope>NUCLEOTIDE SEQUENCE [LARGE SCALE GENOMIC DNA]</scope>
    <source>
        <strain evidence="4 5">DSM 105137</strain>
    </source>
</reference>
<keyword evidence="2 4" id="KW-0808">Transferase</keyword>
<dbReference type="InterPro" id="IPR050478">
    <property type="entry name" value="Ethylene_sulfur-biosynth"/>
</dbReference>
<proteinExistence type="inferred from homology"/>
<dbReference type="PRINTS" id="PR00753">
    <property type="entry name" value="ACCSYNTHASE"/>
</dbReference>
<dbReference type="EC" id="2.6.1.-" evidence="2"/>
<dbReference type="Gene3D" id="3.90.1150.10">
    <property type="entry name" value="Aspartate Aminotransferase, domain 1"/>
    <property type="match status" value="1"/>
</dbReference>
<dbReference type="Gene3D" id="3.40.640.10">
    <property type="entry name" value="Type I PLP-dependent aspartate aminotransferase-like (Major domain)"/>
    <property type="match status" value="1"/>
</dbReference>
<dbReference type="RefSeq" id="WP_183496102.1">
    <property type="nucleotide sequence ID" value="NZ_JACIFF010000006.1"/>
</dbReference>
<organism evidence="4 5">
    <name type="scientific">Neolewinella aquimaris</name>
    <dbReference type="NCBI Taxonomy" id="1835722"/>
    <lineage>
        <taxon>Bacteria</taxon>
        <taxon>Pseudomonadati</taxon>
        <taxon>Bacteroidota</taxon>
        <taxon>Saprospiria</taxon>
        <taxon>Saprospirales</taxon>
        <taxon>Lewinellaceae</taxon>
        <taxon>Neolewinella</taxon>
    </lineage>
</organism>
<dbReference type="GO" id="GO:0030170">
    <property type="term" value="F:pyridoxal phosphate binding"/>
    <property type="evidence" value="ECO:0007669"/>
    <property type="project" value="InterPro"/>
</dbReference>
<keyword evidence="1" id="KW-0663">Pyridoxal phosphate</keyword>
<comment type="similarity">
    <text evidence="2">Belongs to the class-I pyridoxal-phosphate-dependent aminotransferase family.</text>
</comment>
<accession>A0A840E810</accession>
<dbReference type="InterPro" id="IPR015422">
    <property type="entry name" value="PyrdxlP-dep_Trfase_small"/>
</dbReference>
<dbReference type="SUPFAM" id="SSF53383">
    <property type="entry name" value="PLP-dependent transferases"/>
    <property type="match status" value="1"/>
</dbReference>
<dbReference type="CDD" id="cd00609">
    <property type="entry name" value="AAT_like"/>
    <property type="match status" value="1"/>
</dbReference>
<comment type="caution">
    <text evidence="4">The sequence shown here is derived from an EMBL/GenBank/DDBJ whole genome shotgun (WGS) entry which is preliminary data.</text>
</comment>
<dbReference type="InterPro" id="IPR004839">
    <property type="entry name" value="Aminotransferase_I/II_large"/>
</dbReference>
<dbReference type="PANTHER" id="PTHR43795">
    <property type="entry name" value="BIFUNCTIONAL ASPARTATE AMINOTRANSFERASE AND GLUTAMATE/ASPARTATE-PREPHENATE AMINOTRANSFERASE-RELATED"/>
    <property type="match status" value="1"/>
</dbReference>
<evidence type="ECO:0000256" key="1">
    <source>
        <dbReference type="ARBA" id="ARBA00022898"/>
    </source>
</evidence>
<dbReference type="InterPro" id="IPR015421">
    <property type="entry name" value="PyrdxlP-dep_Trfase_major"/>
</dbReference>
<dbReference type="InterPro" id="IPR004838">
    <property type="entry name" value="NHTrfase_class1_PyrdxlP-BS"/>
</dbReference>